<dbReference type="GO" id="GO:0008168">
    <property type="term" value="F:methyltransferase activity"/>
    <property type="evidence" value="ECO:0007669"/>
    <property type="project" value="UniProtKB-KW"/>
</dbReference>
<dbReference type="PANTHER" id="PTHR43836">
    <property type="entry name" value="CATECHOL O-METHYLTRANSFERASE 1-RELATED"/>
    <property type="match status" value="1"/>
</dbReference>
<dbReference type="InterPro" id="IPR029063">
    <property type="entry name" value="SAM-dependent_MTases_sf"/>
</dbReference>
<dbReference type="EMBL" id="JBHULV010000008">
    <property type="protein sequence ID" value="MFD2730744.1"/>
    <property type="molecule type" value="Genomic_DNA"/>
</dbReference>
<dbReference type="Pfam" id="PF13578">
    <property type="entry name" value="Methyltransf_24"/>
    <property type="match status" value="1"/>
</dbReference>
<dbReference type="GO" id="GO:0032259">
    <property type="term" value="P:methylation"/>
    <property type="evidence" value="ECO:0007669"/>
    <property type="project" value="UniProtKB-KW"/>
</dbReference>
<sequence>MSAKTRHGTHSPFVYNLVDKVIYNFKDNSDYNNLENLRESLLKDESVITITDLGAGSQVNNKKQKKIKSLAKNALKPKKLAQLLYRLAKEFKPNNLIELGTCLGLTTAYFSVAVPNAKITTMEGCPQTAKSAQQNWEKLNLSNINVEIGDFDDNLPKVLAKEENIDFVFIDGNHRKQATLNYFDWCLPKVHDKTVLIFDDIYWSVGMKEAWEEIKNHPDVTVTIDLFWIGLVFFKTDQAKQNFKIKF</sequence>
<keyword evidence="1" id="KW-0489">Methyltransferase</keyword>
<evidence type="ECO:0000313" key="1">
    <source>
        <dbReference type="EMBL" id="MFD2730744.1"/>
    </source>
</evidence>
<dbReference type="Gene3D" id="3.40.50.150">
    <property type="entry name" value="Vaccinia Virus protein VP39"/>
    <property type="match status" value="1"/>
</dbReference>
<evidence type="ECO:0000313" key="2">
    <source>
        <dbReference type="Proteomes" id="UP001597546"/>
    </source>
</evidence>
<dbReference type="PANTHER" id="PTHR43836:SF2">
    <property type="entry name" value="CATECHOL O-METHYLTRANSFERASE 1-RELATED"/>
    <property type="match status" value="1"/>
</dbReference>
<comment type="caution">
    <text evidence="1">The sequence shown here is derived from an EMBL/GenBank/DDBJ whole genome shotgun (WGS) entry which is preliminary data.</text>
</comment>
<dbReference type="RefSeq" id="WP_379100713.1">
    <property type="nucleotide sequence ID" value="NZ_JBHULV010000008.1"/>
</dbReference>
<dbReference type="EC" id="2.1.1.-" evidence="1"/>
<reference evidence="2" key="1">
    <citation type="journal article" date="2019" name="Int. J. Syst. Evol. Microbiol.">
        <title>The Global Catalogue of Microorganisms (GCM) 10K type strain sequencing project: providing services to taxonomists for standard genome sequencing and annotation.</title>
        <authorList>
            <consortium name="The Broad Institute Genomics Platform"/>
            <consortium name="The Broad Institute Genome Sequencing Center for Infectious Disease"/>
            <person name="Wu L."/>
            <person name="Ma J."/>
        </authorList>
    </citation>
    <scope>NUCLEOTIDE SEQUENCE [LARGE SCALE GENOMIC DNA]</scope>
    <source>
        <strain evidence="2">KCTC 42456</strain>
    </source>
</reference>
<dbReference type="Proteomes" id="UP001597546">
    <property type="component" value="Unassembled WGS sequence"/>
</dbReference>
<name>A0ABW5TNU8_9SPHI</name>
<accession>A0ABW5TNU8</accession>
<keyword evidence="2" id="KW-1185">Reference proteome</keyword>
<keyword evidence="1" id="KW-0808">Transferase</keyword>
<proteinExistence type="predicted"/>
<gene>
    <name evidence="1" type="ORF">ACFSSE_03435</name>
</gene>
<dbReference type="SUPFAM" id="SSF53335">
    <property type="entry name" value="S-adenosyl-L-methionine-dependent methyltransferases"/>
    <property type="match status" value="1"/>
</dbReference>
<organism evidence="1 2">
    <name type="scientific">Pedobacter alpinus</name>
    <dbReference type="NCBI Taxonomy" id="1590643"/>
    <lineage>
        <taxon>Bacteria</taxon>
        <taxon>Pseudomonadati</taxon>
        <taxon>Bacteroidota</taxon>
        <taxon>Sphingobacteriia</taxon>
        <taxon>Sphingobacteriales</taxon>
        <taxon>Sphingobacteriaceae</taxon>
        <taxon>Pedobacter</taxon>
    </lineage>
</organism>
<protein>
    <submittedName>
        <fullName evidence="1">O-methyltransferase</fullName>
        <ecNumber evidence="1">2.1.1.-</ecNumber>
    </submittedName>
</protein>